<evidence type="ECO:0000256" key="7">
    <source>
        <dbReference type="ARBA" id="ARBA00022676"/>
    </source>
</evidence>
<evidence type="ECO:0000256" key="11">
    <source>
        <dbReference type="HAMAP-Rule" id="MF_00230"/>
    </source>
</evidence>
<comment type="function">
    <text evidence="1 11">Catalyzes the synthesis of alpha-ribazole-5'-phosphate from nicotinate mononucleotide (NAMN) and 5,6-dimethylbenzimidazole (DMB).</text>
</comment>
<gene>
    <name evidence="11 12" type="primary">cobT</name>
    <name evidence="12" type="ORF">H9826_06965</name>
</gene>
<accession>A0A9D1Z571</accession>
<dbReference type="PANTHER" id="PTHR43463">
    <property type="entry name" value="NICOTINATE-NUCLEOTIDE--DIMETHYLBENZIMIDAZOLE PHOSPHORIBOSYLTRANSFERASE"/>
    <property type="match status" value="1"/>
</dbReference>
<keyword evidence="7 11" id="KW-0328">Glycosyltransferase</keyword>
<dbReference type="EC" id="2.4.2.21" evidence="4 11"/>
<evidence type="ECO:0000256" key="2">
    <source>
        <dbReference type="ARBA" id="ARBA00005049"/>
    </source>
</evidence>
<reference evidence="12" key="1">
    <citation type="journal article" date="2021" name="PeerJ">
        <title>Extensive microbial diversity within the chicken gut microbiome revealed by metagenomics and culture.</title>
        <authorList>
            <person name="Gilroy R."/>
            <person name="Ravi A."/>
            <person name="Getino M."/>
            <person name="Pursley I."/>
            <person name="Horton D.L."/>
            <person name="Alikhan N.F."/>
            <person name="Baker D."/>
            <person name="Gharbi K."/>
            <person name="Hall N."/>
            <person name="Watson M."/>
            <person name="Adriaenssens E.M."/>
            <person name="Foster-Nyarko E."/>
            <person name="Jarju S."/>
            <person name="Secka A."/>
            <person name="Antonio M."/>
            <person name="Oren A."/>
            <person name="Chaudhuri R.R."/>
            <person name="La Ragione R."/>
            <person name="Hildebrand F."/>
            <person name="Pallen M.J."/>
        </authorList>
    </citation>
    <scope>NUCLEOTIDE SEQUENCE</scope>
    <source>
        <strain evidence="12">CHK33-7979</strain>
    </source>
</reference>
<evidence type="ECO:0000256" key="1">
    <source>
        <dbReference type="ARBA" id="ARBA00002197"/>
    </source>
</evidence>
<dbReference type="NCBIfam" id="NF000996">
    <property type="entry name" value="PRK00105.1"/>
    <property type="match status" value="1"/>
</dbReference>
<keyword evidence="6 11" id="KW-0169">Cobalamin biosynthesis</keyword>
<dbReference type="PANTHER" id="PTHR43463:SF1">
    <property type="entry name" value="NICOTINATE-NUCLEOTIDE--DIMETHYLBENZIMIDAZOLE PHOSPHORIBOSYLTRANSFERASE"/>
    <property type="match status" value="1"/>
</dbReference>
<dbReference type="InterPro" id="IPR036087">
    <property type="entry name" value="Nict_dMeBzImd_PRibTrfase_sf"/>
</dbReference>
<evidence type="ECO:0000256" key="6">
    <source>
        <dbReference type="ARBA" id="ARBA00022573"/>
    </source>
</evidence>
<evidence type="ECO:0000256" key="5">
    <source>
        <dbReference type="ARBA" id="ARBA00015486"/>
    </source>
</evidence>
<dbReference type="FunFam" id="3.40.50.10210:FF:000001">
    <property type="entry name" value="Nicotinate-nucleotide--dimethylbenzimidazole phosphoribosyltransferase"/>
    <property type="match status" value="1"/>
</dbReference>
<comment type="pathway">
    <text evidence="2 11">Nucleoside biosynthesis; alpha-ribazole biosynthesis; alpha-ribazole from 5,6-dimethylbenzimidazole: step 1/2.</text>
</comment>
<evidence type="ECO:0000256" key="10">
    <source>
        <dbReference type="ARBA" id="ARBA00047340"/>
    </source>
</evidence>
<evidence type="ECO:0000256" key="9">
    <source>
        <dbReference type="ARBA" id="ARBA00030686"/>
    </source>
</evidence>
<evidence type="ECO:0000313" key="13">
    <source>
        <dbReference type="Proteomes" id="UP000886824"/>
    </source>
</evidence>
<evidence type="ECO:0000256" key="8">
    <source>
        <dbReference type="ARBA" id="ARBA00022679"/>
    </source>
</evidence>
<evidence type="ECO:0000256" key="3">
    <source>
        <dbReference type="ARBA" id="ARBA00007110"/>
    </source>
</evidence>
<dbReference type="GO" id="GO:0009236">
    <property type="term" value="P:cobalamin biosynthetic process"/>
    <property type="evidence" value="ECO:0007669"/>
    <property type="project" value="UniProtKB-UniRule"/>
</dbReference>
<name>A0A9D1Z571_9FIRM</name>
<dbReference type="Pfam" id="PF02277">
    <property type="entry name" value="DBI_PRT"/>
    <property type="match status" value="1"/>
</dbReference>
<dbReference type="EMBL" id="DXCX01000074">
    <property type="protein sequence ID" value="HIY73696.1"/>
    <property type="molecule type" value="Genomic_DNA"/>
</dbReference>
<comment type="similarity">
    <text evidence="3 11">Belongs to the CobT family.</text>
</comment>
<dbReference type="InterPro" id="IPR017846">
    <property type="entry name" value="Nict_dMeBzImd_PRibTrfase_bact"/>
</dbReference>
<dbReference type="CDD" id="cd02439">
    <property type="entry name" value="DMB-PRT_CobT"/>
    <property type="match status" value="1"/>
</dbReference>
<reference evidence="12" key="2">
    <citation type="submission" date="2021-04" db="EMBL/GenBank/DDBJ databases">
        <authorList>
            <person name="Gilroy R."/>
        </authorList>
    </citation>
    <scope>NUCLEOTIDE SEQUENCE</scope>
    <source>
        <strain evidence="12">CHK33-7979</strain>
    </source>
</reference>
<dbReference type="Proteomes" id="UP000886824">
    <property type="component" value="Unassembled WGS sequence"/>
</dbReference>
<comment type="catalytic activity">
    <reaction evidence="10 11">
        <text>5,6-dimethylbenzimidazole + nicotinate beta-D-ribonucleotide = alpha-ribazole 5'-phosphate + nicotinate + H(+)</text>
        <dbReference type="Rhea" id="RHEA:11196"/>
        <dbReference type="ChEBI" id="CHEBI:15378"/>
        <dbReference type="ChEBI" id="CHEBI:15890"/>
        <dbReference type="ChEBI" id="CHEBI:32544"/>
        <dbReference type="ChEBI" id="CHEBI:57502"/>
        <dbReference type="ChEBI" id="CHEBI:57918"/>
        <dbReference type="EC" id="2.4.2.21"/>
    </reaction>
</comment>
<dbReference type="Gene3D" id="1.10.1610.10">
    <property type="match status" value="1"/>
</dbReference>
<protein>
    <recommendedName>
        <fullName evidence="5 11">Nicotinate-nucleotide--dimethylbenzimidazole phosphoribosyltransferase</fullName>
        <shortName evidence="11">NN:DBI PRT</shortName>
        <ecNumber evidence="4 11">2.4.2.21</ecNumber>
    </recommendedName>
    <alternativeName>
        <fullName evidence="9 11">N(1)-alpha-phosphoribosyltransferase</fullName>
    </alternativeName>
</protein>
<feature type="active site" description="Proton acceptor" evidence="11">
    <location>
        <position position="322"/>
    </location>
</feature>
<dbReference type="Gene3D" id="3.40.50.10210">
    <property type="match status" value="1"/>
</dbReference>
<evidence type="ECO:0000256" key="4">
    <source>
        <dbReference type="ARBA" id="ARBA00011991"/>
    </source>
</evidence>
<evidence type="ECO:0000313" key="12">
    <source>
        <dbReference type="EMBL" id="HIY73696.1"/>
    </source>
</evidence>
<keyword evidence="8 11" id="KW-0808">Transferase</keyword>
<comment type="caution">
    <text evidence="12">The sequence shown here is derived from an EMBL/GenBank/DDBJ whole genome shotgun (WGS) entry which is preliminary data.</text>
</comment>
<organism evidence="12 13">
    <name type="scientific">Candidatus Intestinimonas merdavium</name>
    <dbReference type="NCBI Taxonomy" id="2838622"/>
    <lineage>
        <taxon>Bacteria</taxon>
        <taxon>Bacillati</taxon>
        <taxon>Bacillota</taxon>
        <taxon>Clostridia</taxon>
        <taxon>Eubacteriales</taxon>
        <taxon>Intestinimonas</taxon>
    </lineage>
</organism>
<dbReference type="HAMAP" id="MF_00230">
    <property type="entry name" value="CobT"/>
    <property type="match status" value="1"/>
</dbReference>
<sequence length="358" mass="37274">MTLRFETTLSQLNTRIGPLDKNAMAEAQRRWDSIAHPLNSLGMLERDIIRIAGITGDPNVDLSKKAVVAMCADNGVVAEGVTQTGQEVTAIVTENMSKGDTSVCCMARVAGAEVIPVDIGVARPVTGENIRQCCIRRGTANMTKGPAMSREEAAKAVMTGILLVEELKQVGFRLLATGEMGIGNTTTSSAIVSVLLGKDPAEVTGRGAGLTSEGLERKIHAIRTAIAVNQPDSADPLDVLHKVGGLDIAGLAGVFLGGAIHRVPVLVDGFISSAAALVAAAICPAAKDYMLASHASNEPAGRMVLETLGLTPFLHAGMCLGEGTGAVAVMPLLDMAAAVYREMCTFAATDIEAYEHLT</sequence>
<dbReference type="SUPFAM" id="SSF52733">
    <property type="entry name" value="Nicotinate mononucleotide:5,6-dimethylbenzimidazole phosphoribosyltransferase (CobT)"/>
    <property type="match status" value="1"/>
</dbReference>
<dbReference type="NCBIfam" id="TIGR03160">
    <property type="entry name" value="cobT_DBIPRT"/>
    <property type="match status" value="1"/>
</dbReference>
<proteinExistence type="inferred from homology"/>
<dbReference type="InterPro" id="IPR003200">
    <property type="entry name" value="Nict_dMeBzImd_PRibTrfase"/>
</dbReference>
<dbReference type="GO" id="GO:0008939">
    <property type="term" value="F:nicotinate-nucleotide-dimethylbenzimidazole phosphoribosyltransferase activity"/>
    <property type="evidence" value="ECO:0007669"/>
    <property type="project" value="UniProtKB-UniRule"/>
</dbReference>
<dbReference type="AlphaFoldDB" id="A0A9D1Z571"/>
<dbReference type="InterPro" id="IPR023195">
    <property type="entry name" value="Nict_dMeBzImd_PRibTrfase_N"/>
</dbReference>